<keyword evidence="2" id="KW-1185">Reference proteome</keyword>
<comment type="caution">
    <text evidence="1">The sequence shown here is derived from an EMBL/GenBank/DDBJ whole genome shotgun (WGS) entry which is preliminary data.</text>
</comment>
<dbReference type="EMBL" id="CM046503">
    <property type="protein sequence ID" value="KAI8684485.1"/>
    <property type="molecule type" value="Genomic_DNA"/>
</dbReference>
<protein>
    <submittedName>
        <fullName evidence="1">Uncharacterized protein</fullName>
    </submittedName>
</protein>
<proteinExistence type="predicted"/>
<gene>
    <name evidence="1" type="ORF">NCS57_00114700</name>
</gene>
<accession>A0ACC0RGA0</accession>
<sequence length="266" mass="29605">MASDESAITIQFTTVSKLFEEIYAGGTRDALVVQTILVADVSQQDYADIDNEREHRRRKFRLKRYYSERQILIVTIPTLKHELLHLPLFGHIYAAVDKAGVGFEWFPMGATTWRGHPNGDAGEGDSSGGQISRPSPCWPTLVIEAGHSQSLESLRSDMKWWFSASDHQVNIVLLVKLDLSSEDIIIETWQAAQGDTARLEPSRSQVITISRGPNADTDDSVSGGPLRLDFALLFLRAPRQGEGDIVLPAGVLQRLADTVRRVRSRP</sequence>
<dbReference type="Proteomes" id="UP001065298">
    <property type="component" value="Chromosome 1"/>
</dbReference>
<reference evidence="1" key="1">
    <citation type="submission" date="2022-06" db="EMBL/GenBank/DDBJ databases">
        <title>Fusarium solani species complex genomes reveal bases of compartmentalisation and animal pathogenesis.</title>
        <authorList>
            <person name="Tsai I.J."/>
        </authorList>
    </citation>
    <scope>NUCLEOTIDE SEQUENCE</scope>
    <source>
        <strain evidence="1">Fu6.1</strain>
    </source>
</reference>
<evidence type="ECO:0000313" key="2">
    <source>
        <dbReference type="Proteomes" id="UP001065298"/>
    </source>
</evidence>
<evidence type="ECO:0000313" key="1">
    <source>
        <dbReference type="EMBL" id="KAI8684485.1"/>
    </source>
</evidence>
<organism evidence="1 2">
    <name type="scientific">Fusarium keratoplasticum</name>
    <dbReference type="NCBI Taxonomy" id="1328300"/>
    <lineage>
        <taxon>Eukaryota</taxon>
        <taxon>Fungi</taxon>
        <taxon>Dikarya</taxon>
        <taxon>Ascomycota</taxon>
        <taxon>Pezizomycotina</taxon>
        <taxon>Sordariomycetes</taxon>
        <taxon>Hypocreomycetidae</taxon>
        <taxon>Hypocreales</taxon>
        <taxon>Nectriaceae</taxon>
        <taxon>Fusarium</taxon>
        <taxon>Fusarium solani species complex</taxon>
    </lineage>
</organism>
<name>A0ACC0RGA0_9HYPO</name>